<dbReference type="Proteomes" id="UP000269721">
    <property type="component" value="Unassembled WGS sequence"/>
</dbReference>
<dbReference type="InterPro" id="IPR022030">
    <property type="entry name" value="SF3A1_dom"/>
</dbReference>
<keyword evidence="6" id="KW-0539">Nucleus</keyword>
<dbReference type="PANTHER" id="PTHR15316:SF1">
    <property type="entry name" value="SPLICING FACTOR 3A SUBUNIT 1"/>
    <property type="match status" value="1"/>
</dbReference>
<reference evidence="10" key="1">
    <citation type="journal article" date="2018" name="Nat. Microbiol.">
        <title>Leveraging single-cell genomics to expand the fungal tree of life.</title>
        <authorList>
            <person name="Ahrendt S.R."/>
            <person name="Quandt C.A."/>
            <person name="Ciobanu D."/>
            <person name="Clum A."/>
            <person name="Salamov A."/>
            <person name="Andreopoulos B."/>
            <person name="Cheng J.F."/>
            <person name="Woyke T."/>
            <person name="Pelin A."/>
            <person name="Henrissat B."/>
            <person name="Reynolds N.K."/>
            <person name="Benny G.L."/>
            <person name="Smith M.E."/>
            <person name="James T.Y."/>
            <person name="Grigoriev I.V."/>
        </authorList>
    </citation>
    <scope>NUCLEOTIDE SEQUENCE [LARGE SCALE GENOMIC DNA]</scope>
</reference>
<dbReference type="GO" id="GO:0003723">
    <property type="term" value="F:RNA binding"/>
    <property type="evidence" value="ECO:0007669"/>
    <property type="project" value="InterPro"/>
</dbReference>
<comment type="subcellular location">
    <subcellularLocation>
        <location evidence="1">Nucleus</location>
    </subcellularLocation>
</comment>
<evidence type="ECO:0000256" key="5">
    <source>
        <dbReference type="ARBA" id="ARBA00023187"/>
    </source>
</evidence>
<dbReference type="OrthoDB" id="447637at2759"/>
<keyword evidence="4" id="KW-0677">Repeat</keyword>
<dbReference type="AlphaFoldDB" id="A0A4P9WKR8"/>
<feature type="compositionally biased region" description="Basic and acidic residues" evidence="7">
    <location>
        <begin position="65"/>
        <end position="79"/>
    </location>
</feature>
<evidence type="ECO:0000256" key="7">
    <source>
        <dbReference type="SAM" id="MobiDB-lite"/>
    </source>
</evidence>
<dbReference type="GO" id="GO:0071013">
    <property type="term" value="C:catalytic step 2 spliceosome"/>
    <property type="evidence" value="ECO:0007669"/>
    <property type="project" value="TreeGrafter"/>
</dbReference>
<dbReference type="GO" id="GO:0071004">
    <property type="term" value="C:U2-type prespliceosome"/>
    <property type="evidence" value="ECO:0007669"/>
    <property type="project" value="TreeGrafter"/>
</dbReference>
<evidence type="ECO:0000313" key="10">
    <source>
        <dbReference type="Proteomes" id="UP000269721"/>
    </source>
</evidence>
<dbReference type="SMART" id="SM00648">
    <property type="entry name" value="SWAP"/>
    <property type="match status" value="2"/>
</dbReference>
<dbReference type="EMBL" id="KZ994520">
    <property type="protein sequence ID" value="RKO92725.1"/>
    <property type="molecule type" value="Genomic_DNA"/>
</dbReference>
<dbReference type="FunFam" id="1.10.10.790:FF:000002">
    <property type="entry name" value="Splicing factor 3A subunit 1"/>
    <property type="match status" value="1"/>
</dbReference>
<keyword evidence="3" id="KW-0747">Spliceosome</keyword>
<dbReference type="InterPro" id="IPR035967">
    <property type="entry name" value="SWAP/Surp_sf"/>
</dbReference>
<evidence type="ECO:0000256" key="4">
    <source>
        <dbReference type="ARBA" id="ARBA00022737"/>
    </source>
</evidence>
<gene>
    <name evidence="9" type="ORF">BDK51DRAFT_4631</name>
</gene>
<dbReference type="FunFam" id="1.10.10.790:FF:000001">
    <property type="entry name" value="Splicing factor 3a, subunit 1"/>
    <property type="match status" value="1"/>
</dbReference>
<evidence type="ECO:0000313" key="9">
    <source>
        <dbReference type="EMBL" id="RKO92725.1"/>
    </source>
</evidence>
<dbReference type="PROSITE" id="PS50128">
    <property type="entry name" value="SURP"/>
    <property type="match status" value="2"/>
</dbReference>
<feature type="domain" description="SURP motif" evidence="8">
    <location>
        <begin position="109"/>
        <end position="151"/>
    </location>
</feature>
<feature type="compositionally biased region" description="Acidic residues" evidence="7">
    <location>
        <begin position="286"/>
        <end position="298"/>
    </location>
</feature>
<feature type="compositionally biased region" description="Basic and acidic residues" evidence="7">
    <location>
        <begin position="299"/>
        <end position="310"/>
    </location>
</feature>
<feature type="region of interest" description="Disordered" evidence="7">
    <location>
        <begin position="286"/>
        <end position="310"/>
    </location>
</feature>
<dbReference type="PANTHER" id="PTHR15316">
    <property type="entry name" value="SPLICEOSOME ASSOCIATED PROTEIN 114/SWAP SPLICING FACTOR-RELATED"/>
    <property type="match status" value="1"/>
</dbReference>
<dbReference type="GO" id="GO:0005686">
    <property type="term" value="C:U2 snRNP"/>
    <property type="evidence" value="ECO:0007669"/>
    <property type="project" value="TreeGrafter"/>
</dbReference>
<dbReference type="GO" id="GO:0045292">
    <property type="term" value="P:mRNA cis splicing, via spliceosome"/>
    <property type="evidence" value="ECO:0007669"/>
    <property type="project" value="InterPro"/>
</dbReference>
<dbReference type="GO" id="GO:0000381">
    <property type="term" value="P:regulation of alternative mRNA splicing, via spliceosome"/>
    <property type="evidence" value="ECO:0007669"/>
    <property type="project" value="TreeGrafter"/>
</dbReference>
<sequence>GIIYPPPEIKKIADKTAQWIVKNGPLFEERIREKEQHNPKFCFLNKNDPYRAYYDYKIKEEAKEAQGGKGTEAEAAEKPKKAKKPAPKEPPPYEFVIDMPAISAQDLDIVKLTAQFVARNGREFMVALTKREQRNYQFDFLRQNHSLFGFFTKLVEEYTKVLIPPKDHARLRGNVENRYEILDRVKGRVEYQVYQEEEKKKADAEADEEKVAYALIDWHDFVIVDTVEFVEADESLDLPAPLSLVDLESMTLAQKKAALIFNTETPEGDDGGDMDVELLQQMETDDVEMEEGSPEPELEVQKPRPPKLPEAHAPIKIRTDYVPKLGSSSVSENTSICPKCGEAIKTSDLEEHMRIELLDPKGREQKAAAESKNRTSNIVQGDAVSKSLARFGAFRTDIFGSEEVEIGRRVGDVAEKEKEAEKSKVIWDGHTASIGTATRQAQQSVSMEEQLAALQK</sequence>
<evidence type="ECO:0000256" key="1">
    <source>
        <dbReference type="ARBA" id="ARBA00004123"/>
    </source>
</evidence>
<dbReference type="Pfam" id="PF12230">
    <property type="entry name" value="PRP21_like_P"/>
    <property type="match status" value="1"/>
</dbReference>
<feature type="non-terminal residue" evidence="9">
    <location>
        <position position="1"/>
    </location>
</feature>
<evidence type="ECO:0000256" key="2">
    <source>
        <dbReference type="ARBA" id="ARBA00022664"/>
    </source>
</evidence>
<dbReference type="Gene3D" id="1.10.10.790">
    <property type="entry name" value="Surp module"/>
    <property type="match status" value="2"/>
</dbReference>
<feature type="non-terminal residue" evidence="9">
    <location>
        <position position="456"/>
    </location>
</feature>
<proteinExistence type="predicted"/>
<feature type="region of interest" description="Disordered" evidence="7">
    <location>
        <begin position="65"/>
        <end position="92"/>
    </location>
</feature>
<keyword evidence="5" id="KW-0508">mRNA splicing</keyword>
<accession>A0A4P9WKR8</accession>
<keyword evidence="2" id="KW-0507">mRNA processing</keyword>
<keyword evidence="10" id="KW-1185">Reference proteome</keyword>
<evidence type="ECO:0000256" key="3">
    <source>
        <dbReference type="ARBA" id="ARBA00022728"/>
    </source>
</evidence>
<feature type="domain" description="SURP motif" evidence="8">
    <location>
        <begin position="12"/>
        <end position="54"/>
    </location>
</feature>
<dbReference type="InterPro" id="IPR045146">
    <property type="entry name" value="SF3A1"/>
</dbReference>
<name>A0A4P9WKR8_9FUNG</name>
<organism evidence="9 10">
    <name type="scientific">Blyttiomyces helicus</name>
    <dbReference type="NCBI Taxonomy" id="388810"/>
    <lineage>
        <taxon>Eukaryota</taxon>
        <taxon>Fungi</taxon>
        <taxon>Fungi incertae sedis</taxon>
        <taxon>Chytridiomycota</taxon>
        <taxon>Chytridiomycota incertae sedis</taxon>
        <taxon>Chytridiomycetes</taxon>
        <taxon>Chytridiomycetes incertae sedis</taxon>
        <taxon>Blyttiomyces</taxon>
    </lineage>
</organism>
<protein>
    <submittedName>
        <fullName evidence="9">Pre-mRNA splicing factor PRP21 like protein-domain-containing protein</fullName>
    </submittedName>
</protein>
<feature type="compositionally biased region" description="Polar residues" evidence="7">
    <location>
        <begin position="436"/>
        <end position="447"/>
    </location>
</feature>
<dbReference type="Pfam" id="PF01805">
    <property type="entry name" value="Surp"/>
    <property type="match status" value="2"/>
</dbReference>
<dbReference type="InterPro" id="IPR000061">
    <property type="entry name" value="Surp"/>
</dbReference>
<feature type="region of interest" description="Disordered" evidence="7">
    <location>
        <begin position="436"/>
        <end position="456"/>
    </location>
</feature>
<dbReference type="SUPFAM" id="SSF109905">
    <property type="entry name" value="Surp module (SWAP domain)"/>
    <property type="match status" value="2"/>
</dbReference>
<evidence type="ECO:0000256" key="6">
    <source>
        <dbReference type="ARBA" id="ARBA00023242"/>
    </source>
</evidence>
<evidence type="ECO:0000259" key="8">
    <source>
        <dbReference type="PROSITE" id="PS50128"/>
    </source>
</evidence>